<dbReference type="Proteomes" id="UP000663722">
    <property type="component" value="Chromosome"/>
</dbReference>
<name>A0A975BSR6_9BACT</name>
<sequence>MKRCVTFFLVLTVLLCPLSAEAEEKIMAAVAANFMKPFEEIVRLYEAKTNINIEPTYTSTGRLYAQIIKGAPYDVFLAADEKRPALLHKDGLAENPFVYAKGQVIIWSANKELCQVKDWKEMAQNPCVKKIAMANIETAPYGTVSMIALKDMGLWEKLQPKLVFAQTIAQVFQYASTESVDAGFCAYSSAFTDEGRKGCFLEVKEAQGVTQAACVLRRAADKEMADKFATFLHSPEADAVKRSYGYK</sequence>
<dbReference type="GO" id="GO:0015689">
    <property type="term" value="P:molybdate ion transport"/>
    <property type="evidence" value="ECO:0007669"/>
    <property type="project" value="InterPro"/>
</dbReference>
<dbReference type="Pfam" id="PF13531">
    <property type="entry name" value="SBP_bac_11"/>
    <property type="match status" value="1"/>
</dbReference>
<dbReference type="InterPro" id="IPR044084">
    <property type="entry name" value="AvModA-like_subst-bd"/>
</dbReference>
<dbReference type="PIRSF" id="PIRSF004846">
    <property type="entry name" value="ModA"/>
    <property type="match status" value="1"/>
</dbReference>
<evidence type="ECO:0000256" key="3">
    <source>
        <dbReference type="ARBA" id="ARBA00022729"/>
    </source>
</evidence>
<dbReference type="InterPro" id="IPR050682">
    <property type="entry name" value="ModA/WtpA"/>
</dbReference>
<feature type="binding site" evidence="4">
    <location>
        <position position="168"/>
    </location>
    <ligand>
        <name>molybdate</name>
        <dbReference type="ChEBI" id="CHEBI:36264"/>
    </ligand>
</feature>
<dbReference type="EMBL" id="CP061800">
    <property type="protein sequence ID" value="QTA91057.1"/>
    <property type="molecule type" value="Genomic_DNA"/>
</dbReference>
<evidence type="ECO:0000256" key="5">
    <source>
        <dbReference type="SAM" id="SignalP"/>
    </source>
</evidence>
<keyword evidence="3 5" id="KW-0732">Signal</keyword>
<dbReference type="Gene3D" id="3.40.190.10">
    <property type="entry name" value="Periplasmic binding protein-like II"/>
    <property type="match status" value="2"/>
</dbReference>
<evidence type="ECO:0000256" key="1">
    <source>
        <dbReference type="ARBA" id="ARBA00009175"/>
    </source>
</evidence>
<keyword evidence="4" id="KW-0500">Molybdenum</keyword>
<dbReference type="InterPro" id="IPR005950">
    <property type="entry name" value="ModA"/>
</dbReference>
<dbReference type="KEGG" id="dmm:dnm_071230"/>
<evidence type="ECO:0000256" key="2">
    <source>
        <dbReference type="ARBA" id="ARBA00022723"/>
    </source>
</evidence>
<gene>
    <name evidence="6" type="primary">modA</name>
    <name evidence="6" type="ORF">dnm_071230</name>
</gene>
<dbReference type="RefSeq" id="WP_207678997.1">
    <property type="nucleotide sequence ID" value="NZ_CP061800.1"/>
</dbReference>
<dbReference type="PANTHER" id="PTHR30632:SF14">
    <property type="entry name" value="TUNGSTATE_MOLYBDATE_CHROMATE-BINDING PROTEIN MODA"/>
    <property type="match status" value="1"/>
</dbReference>
<keyword evidence="7" id="KW-1185">Reference proteome</keyword>
<protein>
    <submittedName>
        <fullName evidence="6">Molybdate ABC transporter, periplasmic binding protein</fullName>
    </submittedName>
</protein>
<dbReference type="AlphaFoldDB" id="A0A975BSR6"/>
<dbReference type="NCBIfam" id="TIGR01256">
    <property type="entry name" value="modA"/>
    <property type="match status" value="1"/>
</dbReference>
<feature type="chain" id="PRO_5037355476" evidence="5">
    <location>
        <begin position="23"/>
        <end position="247"/>
    </location>
</feature>
<feature type="binding site" evidence="4">
    <location>
        <position position="60"/>
    </location>
    <ligand>
        <name>molybdate</name>
        <dbReference type="ChEBI" id="CHEBI:36264"/>
    </ligand>
</feature>
<dbReference type="SUPFAM" id="SSF53850">
    <property type="entry name" value="Periplasmic binding protein-like II"/>
    <property type="match status" value="1"/>
</dbReference>
<evidence type="ECO:0000313" key="6">
    <source>
        <dbReference type="EMBL" id="QTA91057.1"/>
    </source>
</evidence>
<feature type="signal peptide" evidence="5">
    <location>
        <begin position="1"/>
        <end position="22"/>
    </location>
</feature>
<accession>A0A975BSR6</accession>
<organism evidence="6 7">
    <name type="scientific">Desulfonema magnum</name>
    <dbReference type="NCBI Taxonomy" id="45655"/>
    <lineage>
        <taxon>Bacteria</taxon>
        <taxon>Pseudomonadati</taxon>
        <taxon>Thermodesulfobacteriota</taxon>
        <taxon>Desulfobacteria</taxon>
        <taxon>Desulfobacterales</taxon>
        <taxon>Desulfococcaceae</taxon>
        <taxon>Desulfonema</taxon>
    </lineage>
</organism>
<dbReference type="PANTHER" id="PTHR30632">
    <property type="entry name" value="MOLYBDATE-BINDING PERIPLASMIC PROTEIN"/>
    <property type="match status" value="1"/>
</dbReference>
<comment type="similarity">
    <text evidence="1">Belongs to the bacterial solute-binding protein ModA family.</text>
</comment>
<keyword evidence="2 4" id="KW-0479">Metal-binding</keyword>
<evidence type="ECO:0000256" key="4">
    <source>
        <dbReference type="PIRSR" id="PIRSR004846-1"/>
    </source>
</evidence>
<proteinExistence type="inferred from homology"/>
<evidence type="ECO:0000313" key="7">
    <source>
        <dbReference type="Proteomes" id="UP000663722"/>
    </source>
</evidence>
<dbReference type="GO" id="GO:0030973">
    <property type="term" value="F:molybdate ion binding"/>
    <property type="evidence" value="ECO:0007669"/>
    <property type="project" value="InterPro"/>
</dbReference>
<dbReference type="CDD" id="cd13539">
    <property type="entry name" value="PBP2_AvModA"/>
    <property type="match status" value="1"/>
</dbReference>
<reference evidence="6" key="1">
    <citation type="journal article" date="2021" name="Microb. Physiol.">
        <title>Proteogenomic Insights into the Physiology of Marine, Sulfate-Reducing, Filamentous Desulfonema limicola and Desulfonema magnum.</title>
        <authorList>
            <person name="Schnaars V."/>
            <person name="Wohlbrand L."/>
            <person name="Scheve S."/>
            <person name="Hinrichs C."/>
            <person name="Reinhardt R."/>
            <person name="Rabus R."/>
        </authorList>
    </citation>
    <scope>NUCLEOTIDE SEQUENCE</scope>
    <source>
        <strain evidence="6">4be13</strain>
    </source>
</reference>
<dbReference type="GO" id="GO:0046872">
    <property type="term" value="F:metal ion binding"/>
    <property type="evidence" value="ECO:0007669"/>
    <property type="project" value="UniProtKB-KW"/>
</dbReference>